<sequence>MDFLLSTKILERARQVILNADKEITVISPNFDYDFASLLLDRASRGINTTIITSNPDWASWFENKKKSYGMDEINELMKEREKHKREQVRLMRLRIITPAILTAVGVSAFFLIYKVLNTSVYVSVLPLIILIIISAYAVMRFQKRIAELNSTIAIQQQSLDQRLQETSNIRQEIQKNLKCFLNPSVYFTLVYNGDEGFVTSLPLSDDSKNEKVSFYEKIKKEEVDYVVRLLSNPS</sequence>
<keyword evidence="1" id="KW-0472">Membrane</keyword>
<feature type="transmembrane region" description="Helical" evidence="1">
    <location>
        <begin position="94"/>
        <end position="114"/>
    </location>
</feature>
<evidence type="ECO:0000313" key="3">
    <source>
        <dbReference type="Proteomes" id="UP000423396"/>
    </source>
</evidence>
<keyword evidence="1" id="KW-1133">Transmembrane helix</keyword>
<gene>
    <name evidence="2" type="ORF">D1868_00690</name>
</gene>
<dbReference type="AlphaFoldDB" id="A0A650CLM9"/>
<dbReference type="RefSeq" id="WP_156004843.1">
    <property type="nucleotide sequence ID" value="NZ_CP045483.1"/>
</dbReference>
<dbReference type="EMBL" id="CP045483">
    <property type="protein sequence ID" value="QGR18658.1"/>
    <property type="molecule type" value="Genomic_DNA"/>
</dbReference>
<dbReference type="OrthoDB" id="34642at2157"/>
<dbReference type="Proteomes" id="UP000423396">
    <property type="component" value="Chromosome"/>
</dbReference>
<feature type="transmembrane region" description="Helical" evidence="1">
    <location>
        <begin position="120"/>
        <end position="140"/>
    </location>
</feature>
<name>A0A650CLM9_9CREN</name>
<accession>A0A650CLM9</accession>
<keyword evidence="1" id="KW-0812">Transmembrane</keyword>
<protein>
    <submittedName>
        <fullName evidence="2">Uncharacterized protein</fullName>
    </submittedName>
</protein>
<dbReference type="KEGG" id="sazo:D1868_00690"/>
<evidence type="ECO:0000313" key="2">
    <source>
        <dbReference type="EMBL" id="QGR18658.1"/>
    </source>
</evidence>
<proteinExistence type="predicted"/>
<evidence type="ECO:0000256" key="1">
    <source>
        <dbReference type="SAM" id="Phobius"/>
    </source>
</evidence>
<dbReference type="GeneID" id="42797550"/>
<keyword evidence="3" id="KW-1185">Reference proteome</keyword>
<organism evidence="2 3">
    <name type="scientific">Stygiolobus azoricus</name>
    <dbReference type="NCBI Taxonomy" id="41675"/>
    <lineage>
        <taxon>Archaea</taxon>
        <taxon>Thermoproteota</taxon>
        <taxon>Thermoprotei</taxon>
        <taxon>Sulfolobales</taxon>
        <taxon>Sulfolobaceae</taxon>
        <taxon>Stygiolobus</taxon>
    </lineage>
</organism>
<reference evidence="2 3" key="1">
    <citation type="submission" date="2019-10" db="EMBL/GenBank/DDBJ databases">
        <title>Genome Sequences from Six Type Strain Members of the Archaeal Family Sulfolobaceae: Acidianus ambivalens, Acidianus infernus, Metallosphaera prunae, Stygiolobus azoricus, Sulfolobus metallicus, and Sulfurisphaera ohwakuensis.</title>
        <authorList>
            <person name="Counts J.A."/>
            <person name="Kelly R.M."/>
        </authorList>
    </citation>
    <scope>NUCLEOTIDE SEQUENCE [LARGE SCALE GENOMIC DNA]</scope>
    <source>
        <strain evidence="2 3">FC6</strain>
    </source>
</reference>